<dbReference type="InterPro" id="IPR036322">
    <property type="entry name" value="WD40_repeat_dom_sf"/>
</dbReference>
<evidence type="ECO:0000256" key="2">
    <source>
        <dbReference type="ARBA" id="ARBA00022737"/>
    </source>
</evidence>
<dbReference type="PROSITE" id="PS50082">
    <property type="entry name" value="WD_REPEATS_2"/>
    <property type="match status" value="1"/>
</dbReference>
<dbReference type="EMBL" id="JAPFFF010000009">
    <property type="protein sequence ID" value="KAK8882634.1"/>
    <property type="molecule type" value="Genomic_DNA"/>
</dbReference>
<dbReference type="PANTHER" id="PTHR44019">
    <property type="entry name" value="WD REPEAT-CONTAINING PROTEIN 55"/>
    <property type="match status" value="1"/>
</dbReference>
<dbReference type="Proteomes" id="UP001470230">
    <property type="component" value="Unassembled WGS sequence"/>
</dbReference>
<sequence>MRKFSNYDFLEIHDQIVNCVDWIGENIYSGCLSGDVIELTKDQKSSKYYTSRTTPIHNLVVTDIYSSRDGSKIITSSLDGKCFVTERSTMQQIREIECPEALSPHCAINKDGTFVAVAGQGGHLYFDDLSRTTNVPIEGPDAKEAFFKAVRFFGSDDSKVVCLSRHTLFEVDVETQKVVNSLSGSTAKKVGELKRSNNCLATNDRIIALGTVKGYIQLLDLKAPPNEKIREIKVGGELIEKIEFSHDGQTLAIASSNKRVSLLDMMMLEHPFIEQQRSRIISISFNSDSSQIVSASEDKTVIIANIVQDEKS</sequence>
<evidence type="ECO:0000313" key="5">
    <source>
        <dbReference type="Proteomes" id="UP001470230"/>
    </source>
</evidence>
<reference evidence="4 5" key="1">
    <citation type="submission" date="2024-04" db="EMBL/GenBank/DDBJ databases">
        <title>Tritrichomonas musculus Genome.</title>
        <authorList>
            <person name="Alves-Ferreira E."/>
            <person name="Grigg M."/>
            <person name="Lorenzi H."/>
            <person name="Galac M."/>
        </authorList>
    </citation>
    <scope>NUCLEOTIDE SEQUENCE [LARGE SCALE GENOMIC DNA]</scope>
    <source>
        <strain evidence="4 5">EAF2021</strain>
    </source>
</reference>
<dbReference type="Pfam" id="PF00400">
    <property type="entry name" value="WD40"/>
    <property type="match status" value="2"/>
</dbReference>
<evidence type="ECO:0000256" key="3">
    <source>
        <dbReference type="PROSITE-ProRule" id="PRU00221"/>
    </source>
</evidence>
<dbReference type="SUPFAM" id="SSF50978">
    <property type="entry name" value="WD40 repeat-like"/>
    <property type="match status" value="1"/>
</dbReference>
<keyword evidence="1 3" id="KW-0853">WD repeat</keyword>
<keyword evidence="2" id="KW-0677">Repeat</keyword>
<organism evidence="4 5">
    <name type="scientific">Tritrichomonas musculus</name>
    <dbReference type="NCBI Taxonomy" id="1915356"/>
    <lineage>
        <taxon>Eukaryota</taxon>
        <taxon>Metamonada</taxon>
        <taxon>Parabasalia</taxon>
        <taxon>Tritrichomonadida</taxon>
        <taxon>Tritrichomonadidae</taxon>
        <taxon>Tritrichomonas</taxon>
    </lineage>
</organism>
<gene>
    <name evidence="4" type="ORF">M9Y10_045276</name>
</gene>
<keyword evidence="5" id="KW-1185">Reference proteome</keyword>
<evidence type="ECO:0008006" key="6">
    <source>
        <dbReference type="Google" id="ProtNLM"/>
    </source>
</evidence>
<dbReference type="InterPro" id="IPR050505">
    <property type="entry name" value="WDR55/POC1"/>
</dbReference>
<dbReference type="Gene3D" id="2.130.10.10">
    <property type="entry name" value="YVTN repeat-like/Quinoprotein amine dehydrogenase"/>
    <property type="match status" value="2"/>
</dbReference>
<name>A0ABR2JUS9_9EUKA</name>
<dbReference type="InterPro" id="IPR001680">
    <property type="entry name" value="WD40_rpt"/>
</dbReference>
<evidence type="ECO:0000256" key="1">
    <source>
        <dbReference type="ARBA" id="ARBA00022574"/>
    </source>
</evidence>
<accession>A0ABR2JUS9</accession>
<evidence type="ECO:0000313" key="4">
    <source>
        <dbReference type="EMBL" id="KAK8882634.1"/>
    </source>
</evidence>
<feature type="repeat" description="WD" evidence="3">
    <location>
        <begin position="273"/>
        <end position="312"/>
    </location>
</feature>
<dbReference type="PANTHER" id="PTHR44019:SF8">
    <property type="entry name" value="POC1 CENTRIOLAR PROTEIN HOMOLOG"/>
    <property type="match status" value="1"/>
</dbReference>
<protein>
    <recommendedName>
        <fullName evidence="6">Anaphase-promoting complex subunit 4 WD40 domain-containing protein</fullName>
    </recommendedName>
</protein>
<dbReference type="SMART" id="SM00320">
    <property type="entry name" value="WD40"/>
    <property type="match status" value="4"/>
</dbReference>
<comment type="caution">
    <text evidence="4">The sequence shown here is derived from an EMBL/GenBank/DDBJ whole genome shotgun (WGS) entry which is preliminary data.</text>
</comment>
<proteinExistence type="predicted"/>
<dbReference type="PROSITE" id="PS50294">
    <property type="entry name" value="WD_REPEATS_REGION"/>
    <property type="match status" value="1"/>
</dbReference>
<dbReference type="InterPro" id="IPR015943">
    <property type="entry name" value="WD40/YVTN_repeat-like_dom_sf"/>
</dbReference>